<evidence type="ECO:0000256" key="1">
    <source>
        <dbReference type="SAM" id="MobiDB-lite"/>
    </source>
</evidence>
<dbReference type="EMBL" id="WIXE01024872">
    <property type="protein sequence ID" value="KAK5965202.1"/>
    <property type="molecule type" value="Genomic_DNA"/>
</dbReference>
<proteinExistence type="predicted"/>
<reference evidence="2 3" key="1">
    <citation type="submission" date="2019-10" db="EMBL/GenBank/DDBJ databases">
        <title>Assembly and Annotation for the nematode Trichostrongylus colubriformis.</title>
        <authorList>
            <person name="Martin J."/>
        </authorList>
    </citation>
    <scope>NUCLEOTIDE SEQUENCE [LARGE SCALE GENOMIC DNA]</scope>
    <source>
        <strain evidence="2">G859</strain>
        <tissue evidence="2">Whole worm</tissue>
    </source>
</reference>
<feature type="region of interest" description="Disordered" evidence="1">
    <location>
        <begin position="1"/>
        <end position="24"/>
    </location>
</feature>
<feature type="region of interest" description="Disordered" evidence="1">
    <location>
        <begin position="96"/>
        <end position="115"/>
    </location>
</feature>
<protein>
    <submittedName>
        <fullName evidence="2">Uncharacterized protein</fullName>
    </submittedName>
</protein>
<keyword evidence="3" id="KW-1185">Reference proteome</keyword>
<comment type="caution">
    <text evidence="2">The sequence shown here is derived from an EMBL/GenBank/DDBJ whole genome shotgun (WGS) entry which is preliminary data.</text>
</comment>
<evidence type="ECO:0000313" key="3">
    <source>
        <dbReference type="Proteomes" id="UP001331761"/>
    </source>
</evidence>
<organism evidence="2 3">
    <name type="scientific">Trichostrongylus colubriformis</name>
    <name type="common">Black scour worm</name>
    <dbReference type="NCBI Taxonomy" id="6319"/>
    <lineage>
        <taxon>Eukaryota</taxon>
        <taxon>Metazoa</taxon>
        <taxon>Ecdysozoa</taxon>
        <taxon>Nematoda</taxon>
        <taxon>Chromadorea</taxon>
        <taxon>Rhabditida</taxon>
        <taxon>Rhabditina</taxon>
        <taxon>Rhabditomorpha</taxon>
        <taxon>Strongyloidea</taxon>
        <taxon>Trichostrongylidae</taxon>
        <taxon>Trichostrongylus</taxon>
    </lineage>
</organism>
<dbReference type="AlphaFoldDB" id="A0AAN8F060"/>
<name>A0AAN8F060_TRICO</name>
<evidence type="ECO:0000313" key="2">
    <source>
        <dbReference type="EMBL" id="KAK5965202.1"/>
    </source>
</evidence>
<gene>
    <name evidence="2" type="ORF">GCK32_016955</name>
</gene>
<feature type="compositionally biased region" description="Polar residues" evidence="1">
    <location>
        <begin position="101"/>
        <end position="111"/>
    </location>
</feature>
<sequence>MDEKGSAHHPISVDPEEQNPEMQLYFPNDTIVACKLDYLILKNQDMEERLERLEGKLDRALTPQPASKKRKATSSPATTDPRAEYESNMNAEKLPEEPVVQSPNDNQSQGAESEHADVCGLLDDLSTPPPEVRHHNEIIARIRHLENRSAYHTAVPPKKRKNEDEKVDASRKKTKELLESIDERLEYLEQLFCAFIKGKTTNDTNTPTTSSRDNTTPQYRTPLKNCMFCKGNHWASECTEFATLSARRQRAVELNKCERCLFTADHLVTACPSQALCYYCKAAKRESEMAKHHTAFCSYHFKM</sequence>
<dbReference type="Proteomes" id="UP001331761">
    <property type="component" value="Unassembled WGS sequence"/>
</dbReference>
<accession>A0AAN8F060</accession>
<feature type="region of interest" description="Disordered" evidence="1">
    <location>
        <begin position="54"/>
        <end position="87"/>
    </location>
</feature>
<feature type="region of interest" description="Disordered" evidence="1">
    <location>
        <begin position="149"/>
        <end position="169"/>
    </location>
</feature>